<accession>A0A5V6NIC5</accession>
<dbReference type="EMBL" id="AAHDIV010000020">
    <property type="protein sequence ID" value="EBU8135662.1"/>
    <property type="molecule type" value="Genomic_DNA"/>
</dbReference>
<sequence>MLKAALRELMKSGDIHTRRMHTIRNGKSAQDELPFRPLKWREFITATVKAAHPFRMQQAWILIASGWKPDRAETACWLCLRQPCPARDDARAIICFIAYKR</sequence>
<reference evidence="1 2" key="1">
    <citation type="submission" date="2018-05" db="EMBL/GenBank/DDBJ databases">
        <authorList>
            <person name="Ashton P.M."/>
            <person name="Dallman T."/>
            <person name="Nair S."/>
            <person name="De Pinna E."/>
            <person name="Peters T."/>
            <person name="Grant K."/>
        </authorList>
    </citation>
    <scope>NUCLEOTIDE SEQUENCE [LARGE SCALE GENOMIC DNA]</scope>
    <source>
        <strain evidence="1 2">127535</strain>
    </source>
</reference>
<proteinExistence type="predicted"/>
<dbReference type="AlphaFoldDB" id="A0A5V6NIC5"/>
<evidence type="ECO:0000313" key="1">
    <source>
        <dbReference type="EMBL" id="EBU8135662.1"/>
    </source>
</evidence>
<name>A0A5V6NIC5_SALET</name>
<protein>
    <submittedName>
        <fullName evidence="1">Uncharacterized protein</fullName>
    </submittedName>
</protein>
<gene>
    <name evidence="1" type="ORF">DLM27_18540</name>
</gene>
<organism evidence="1 2">
    <name type="scientific">Salmonella enterica subsp. enterica serovar Poona</name>
    <dbReference type="NCBI Taxonomy" id="436295"/>
    <lineage>
        <taxon>Bacteria</taxon>
        <taxon>Pseudomonadati</taxon>
        <taxon>Pseudomonadota</taxon>
        <taxon>Gammaproteobacteria</taxon>
        <taxon>Enterobacterales</taxon>
        <taxon>Enterobacteriaceae</taxon>
        <taxon>Salmonella</taxon>
    </lineage>
</organism>
<dbReference type="Proteomes" id="UP000839895">
    <property type="component" value="Unassembled WGS sequence"/>
</dbReference>
<evidence type="ECO:0000313" key="2">
    <source>
        <dbReference type="Proteomes" id="UP000839895"/>
    </source>
</evidence>
<comment type="caution">
    <text evidence="1">The sequence shown here is derived from an EMBL/GenBank/DDBJ whole genome shotgun (WGS) entry which is preliminary data.</text>
</comment>